<evidence type="ECO:0000313" key="9">
    <source>
        <dbReference type="EMBL" id="SVD65264.1"/>
    </source>
</evidence>
<name>A0A382X312_9ZZZZ</name>
<dbReference type="Gene3D" id="1.20.1510.10">
    <property type="entry name" value="Cation efflux protein transmembrane domain"/>
    <property type="match status" value="1"/>
</dbReference>
<evidence type="ECO:0000256" key="2">
    <source>
        <dbReference type="ARBA" id="ARBA00008114"/>
    </source>
</evidence>
<feature type="non-terminal residue" evidence="9">
    <location>
        <position position="201"/>
    </location>
</feature>
<keyword evidence="6 7" id="KW-0472">Membrane</keyword>
<dbReference type="GO" id="GO:0016020">
    <property type="term" value="C:membrane"/>
    <property type="evidence" value="ECO:0007669"/>
    <property type="project" value="UniProtKB-SubCell"/>
</dbReference>
<dbReference type="EMBL" id="UINC01164422">
    <property type="protein sequence ID" value="SVD65264.1"/>
    <property type="molecule type" value="Genomic_DNA"/>
</dbReference>
<dbReference type="FunFam" id="1.20.1510.10:FF:000006">
    <property type="entry name" value="Divalent cation efflux transporter"/>
    <property type="match status" value="1"/>
</dbReference>
<dbReference type="InterPro" id="IPR027469">
    <property type="entry name" value="Cation_efflux_TMD_sf"/>
</dbReference>
<dbReference type="GO" id="GO:0008324">
    <property type="term" value="F:monoatomic cation transmembrane transporter activity"/>
    <property type="evidence" value="ECO:0007669"/>
    <property type="project" value="InterPro"/>
</dbReference>
<dbReference type="PANTHER" id="PTHR43840">
    <property type="entry name" value="MITOCHONDRIAL METAL TRANSPORTER 1-RELATED"/>
    <property type="match status" value="1"/>
</dbReference>
<evidence type="ECO:0000256" key="7">
    <source>
        <dbReference type="SAM" id="Phobius"/>
    </source>
</evidence>
<keyword evidence="3" id="KW-0813">Transport</keyword>
<evidence type="ECO:0000256" key="6">
    <source>
        <dbReference type="ARBA" id="ARBA00023136"/>
    </source>
</evidence>
<dbReference type="AlphaFoldDB" id="A0A382X312"/>
<dbReference type="InterPro" id="IPR058533">
    <property type="entry name" value="Cation_efflux_TM"/>
</dbReference>
<accession>A0A382X312</accession>
<proteinExistence type="inferred from homology"/>
<evidence type="ECO:0000259" key="8">
    <source>
        <dbReference type="Pfam" id="PF01545"/>
    </source>
</evidence>
<evidence type="ECO:0000256" key="1">
    <source>
        <dbReference type="ARBA" id="ARBA00004141"/>
    </source>
</evidence>
<dbReference type="InterPro" id="IPR050291">
    <property type="entry name" value="CDF_Transporter"/>
</dbReference>
<gene>
    <name evidence="9" type="ORF">METZ01_LOCUS418118</name>
</gene>
<organism evidence="9">
    <name type="scientific">marine metagenome</name>
    <dbReference type="NCBI Taxonomy" id="408172"/>
    <lineage>
        <taxon>unclassified sequences</taxon>
        <taxon>metagenomes</taxon>
        <taxon>ecological metagenomes</taxon>
    </lineage>
</organism>
<dbReference type="SUPFAM" id="SSF161111">
    <property type="entry name" value="Cation efflux protein transmembrane domain-like"/>
    <property type="match status" value="1"/>
</dbReference>
<dbReference type="InterPro" id="IPR002524">
    <property type="entry name" value="Cation_efflux"/>
</dbReference>
<keyword evidence="5 7" id="KW-1133">Transmembrane helix</keyword>
<reference evidence="9" key="1">
    <citation type="submission" date="2018-05" db="EMBL/GenBank/DDBJ databases">
        <authorList>
            <person name="Lanie J.A."/>
            <person name="Ng W.-L."/>
            <person name="Kazmierczak K.M."/>
            <person name="Andrzejewski T.M."/>
            <person name="Davidsen T.M."/>
            <person name="Wayne K.J."/>
            <person name="Tettelin H."/>
            <person name="Glass J.I."/>
            <person name="Rusch D."/>
            <person name="Podicherti R."/>
            <person name="Tsui H.-C.T."/>
            <person name="Winkler M.E."/>
        </authorList>
    </citation>
    <scope>NUCLEOTIDE SEQUENCE</scope>
</reference>
<dbReference type="PANTHER" id="PTHR43840:SF15">
    <property type="entry name" value="MITOCHONDRIAL METAL TRANSPORTER 1-RELATED"/>
    <property type="match status" value="1"/>
</dbReference>
<comment type="subcellular location">
    <subcellularLocation>
        <location evidence="1">Membrane</location>
        <topology evidence="1">Multi-pass membrane protein</topology>
    </subcellularLocation>
</comment>
<sequence length="201" mass="22262">MSLFENITNKFVKQEKGSSKNYRNRIGKFQGWISVAINSILFLIKLIIGMLTGSVSVLADAIHTFSDVLSSGVVIWGFHESEKPADKEHPYGHGRAEYIATLIIAVLLCVVGIEFIETAINRIMNPDSINPEWWMIGVIGGTIIIKEFTARYAEFLSAKIASGTLHADAWHHRIDALSSMMVILAMIAGKYGYHHVDGWAG</sequence>
<feature type="domain" description="Cation efflux protein transmembrane" evidence="8">
    <location>
        <begin position="32"/>
        <end position="197"/>
    </location>
</feature>
<keyword evidence="4 7" id="KW-0812">Transmembrane</keyword>
<protein>
    <recommendedName>
        <fullName evidence="8">Cation efflux protein transmembrane domain-containing protein</fullName>
    </recommendedName>
</protein>
<dbReference type="NCBIfam" id="TIGR01297">
    <property type="entry name" value="CDF"/>
    <property type="match status" value="1"/>
</dbReference>
<feature type="transmembrane region" description="Helical" evidence="7">
    <location>
        <begin position="29"/>
        <end position="51"/>
    </location>
</feature>
<evidence type="ECO:0000256" key="5">
    <source>
        <dbReference type="ARBA" id="ARBA00022989"/>
    </source>
</evidence>
<evidence type="ECO:0000256" key="4">
    <source>
        <dbReference type="ARBA" id="ARBA00022692"/>
    </source>
</evidence>
<feature type="transmembrane region" description="Helical" evidence="7">
    <location>
        <begin position="98"/>
        <end position="121"/>
    </location>
</feature>
<dbReference type="Pfam" id="PF01545">
    <property type="entry name" value="Cation_efflux"/>
    <property type="match status" value="1"/>
</dbReference>
<comment type="similarity">
    <text evidence="2">Belongs to the cation diffusion facilitator (CDF) transporter (TC 2.A.4) family.</text>
</comment>
<evidence type="ECO:0000256" key="3">
    <source>
        <dbReference type="ARBA" id="ARBA00022448"/>
    </source>
</evidence>